<keyword evidence="2" id="KW-0472">Membrane</keyword>
<evidence type="ECO:0000313" key="4">
    <source>
        <dbReference type="Proteomes" id="UP000245119"/>
    </source>
</evidence>
<dbReference type="Proteomes" id="UP000245119">
    <property type="component" value="Linkage Group LG2"/>
</dbReference>
<feature type="transmembrane region" description="Helical" evidence="2">
    <location>
        <begin position="234"/>
        <end position="255"/>
    </location>
</feature>
<organism evidence="3 4">
    <name type="scientific">Pomacea canaliculata</name>
    <name type="common">Golden apple snail</name>
    <dbReference type="NCBI Taxonomy" id="400727"/>
    <lineage>
        <taxon>Eukaryota</taxon>
        <taxon>Metazoa</taxon>
        <taxon>Spiralia</taxon>
        <taxon>Lophotrochozoa</taxon>
        <taxon>Mollusca</taxon>
        <taxon>Gastropoda</taxon>
        <taxon>Caenogastropoda</taxon>
        <taxon>Architaenioglossa</taxon>
        <taxon>Ampullarioidea</taxon>
        <taxon>Ampullariidae</taxon>
        <taxon>Pomacea</taxon>
    </lineage>
</organism>
<keyword evidence="4" id="KW-1185">Reference proteome</keyword>
<feature type="compositionally biased region" description="Polar residues" evidence="1">
    <location>
        <begin position="437"/>
        <end position="455"/>
    </location>
</feature>
<evidence type="ECO:0000256" key="1">
    <source>
        <dbReference type="SAM" id="MobiDB-lite"/>
    </source>
</evidence>
<keyword evidence="2" id="KW-1133">Transmembrane helix</keyword>
<dbReference type="EMBL" id="PZQS01000002">
    <property type="protein sequence ID" value="PVD35359.1"/>
    <property type="molecule type" value="Genomic_DNA"/>
</dbReference>
<reference evidence="3 4" key="1">
    <citation type="submission" date="2018-04" db="EMBL/GenBank/DDBJ databases">
        <title>The genome of golden apple snail Pomacea canaliculata provides insight into stress tolerance and invasive adaptation.</title>
        <authorList>
            <person name="Liu C."/>
            <person name="Liu B."/>
            <person name="Ren Y."/>
            <person name="Zhang Y."/>
            <person name="Wang H."/>
            <person name="Li S."/>
            <person name="Jiang F."/>
            <person name="Yin L."/>
            <person name="Zhang G."/>
            <person name="Qian W."/>
            <person name="Fan W."/>
        </authorList>
    </citation>
    <scope>NUCLEOTIDE SEQUENCE [LARGE SCALE GENOMIC DNA]</scope>
    <source>
        <strain evidence="3">SZHN2017</strain>
        <tissue evidence="3">Muscle</tissue>
    </source>
</reference>
<dbReference type="AlphaFoldDB" id="A0A2T7PPK8"/>
<feature type="region of interest" description="Disordered" evidence="1">
    <location>
        <begin position="435"/>
        <end position="455"/>
    </location>
</feature>
<evidence type="ECO:0000313" key="3">
    <source>
        <dbReference type="EMBL" id="PVD35359.1"/>
    </source>
</evidence>
<feature type="transmembrane region" description="Helical" evidence="2">
    <location>
        <begin position="183"/>
        <end position="203"/>
    </location>
</feature>
<proteinExistence type="predicted"/>
<protein>
    <submittedName>
        <fullName evidence="3">Uncharacterized protein</fullName>
    </submittedName>
</protein>
<feature type="transmembrane region" description="Helical" evidence="2">
    <location>
        <begin position="142"/>
        <end position="163"/>
    </location>
</feature>
<comment type="caution">
    <text evidence="3">The sequence shown here is derived from an EMBL/GenBank/DDBJ whole genome shotgun (WGS) entry which is preliminary data.</text>
</comment>
<accession>A0A2T7PPK8</accession>
<sequence length="455" mass="50897">MESRISKTTDFLWNSLVSLFSPRRVNDARRNSSPLVNLLAVKPRDRFTSSHILCHHTYRQLELAQEGDFSVTCEALRADPRPRWAPPQPVSSQYFVWGRVKGLAGEIMHTDYEPPSHDAPEIAATESDLTSRIRPERSRAFCWQRNISTLYTLHLYTLHIYTLHSTSLHSTHLLSTPLLSTSLHLYTLHLYISTLYISTLYISTFYTPHSTLYISTLYISTLYTLHLYTLHSTLYISTLYISTLYISTLYISTLYTSTLYTLHLYTSTLYTSTSLHSPRVAVERLVLAPDLRSALAAVGGVQSRHLLSPPPSGHFIFVQQSTQLIILMAVDHSHSTDKPTAREHGAGRCVGEGEGGMGWGGVRWGGVQKIKTSVVTVWRVIDLPVDTSAPCEVPCTPQHRPPTVSSIHPPPSPLVYVGRDTPLSSLTVWWSAGCQGRSPSGPCNQVSRRPASNTR</sequence>
<keyword evidence="2" id="KW-0812">Transmembrane</keyword>
<feature type="transmembrane region" description="Helical" evidence="2">
    <location>
        <begin position="210"/>
        <end position="228"/>
    </location>
</feature>
<gene>
    <name evidence="3" type="ORF">C0Q70_02319</name>
</gene>
<evidence type="ECO:0000256" key="2">
    <source>
        <dbReference type="SAM" id="Phobius"/>
    </source>
</evidence>
<name>A0A2T7PPK8_POMCA</name>